<name>A0A813LZ47_POLGL</name>
<organism evidence="1 2">
    <name type="scientific">Polarella glacialis</name>
    <name type="common">Dinoflagellate</name>
    <dbReference type="NCBI Taxonomy" id="89957"/>
    <lineage>
        <taxon>Eukaryota</taxon>
        <taxon>Sar</taxon>
        <taxon>Alveolata</taxon>
        <taxon>Dinophyceae</taxon>
        <taxon>Suessiales</taxon>
        <taxon>Suessiaceae</taxon>
        <taxon>Polarella</taxon>
    </lineage>
</organism>
<reference evidence="1" key="1">
    <citation type="submission" date="2021-02" db="EMBL/GenBank/DDBJ databases">
        <authorList>
            <person name="Dougan E. K."/>
            <person name="Rhodes N."/>
            <person name="Thang M."/>
            <person name="Chan C."/>
        </authorList>
    </citation>
    <scope>NUCLEOTIDE SEQUENCE</scope>
</reference>
<protein>
    <submittedName>
        <fullName evidence="1">Uncharacterized protein</fullName>
    </submittedName>
</protein>
<proteinExistence type="predicted"/>
<gene>
    <name evidence="1" type="ORF">PGLA2088_LOCUS50848</name>
</gene>
<comment type="caution">
    <text evidence="1">The sequence shown here is derived from an EMBL/GenBank/DDBJ whole genome shotgun (WGS) entry which is preliminary data.</text>
</comment>
<sequence length="255" mass="27825">MASAESIWCRPATALRPDVVRQLEGYFAERQCSASFARALVNSTIRRRVPFLGIGVVTAAEADEAWRRIEGRQAERASQAFQQNCLLRVHVEKEVALLAVPTPLGSPCVRRGVWRSRVGSYELSELADGRIRYVEVIPDGRSLCGLLVPPTCQAGWWEADVHIAYSAGQCSRAEPAGSLRLRCVQASSSREASNCPVEGISVVGQATGSCQAISQVLPLGDLDWCRSDLVLATLADGVAPRRLLSESQLRQWHAK</sequence>
<evidence type="ECO:0000313" key="1">
    <source>
        <dbReference type="EMBL" id="CAE8742165.1"/>
    </source>
</evidence>
<dbReference type="AlphaFoldDB" id="A0A813LZ47"/>
<accession>A0A813LZ47</accession>
<dbReference type="EMBL" id="CAJNNW010037481">
    <property type="protein sequence ID" value="CAE8742165.1"/>
    <property type="molecule type" value="Genomic_DNA"/>
</dbReference>
<evidence type="ECO:0000313" key="2">
    <source>
        <dbReference type="Proteomes" id="UP000626109"/>
    </source>
</evidence>
<dbReference type="Proteomes" id="UP000626109">
    <property type="component" value="Unassembled WGS sequence"/>
</dbReference>